<dbReference type="AlphaFoldDB" id="A0A1G6UYQ6"/>
<dbReference type="PANTHER" id="PTHR43031:SF7">
    <property type="entry name" value="NITRIC OXIDE REDUCTASE FLRD-NAD(+) REDUCTASE"/>
    <property type="match status" value="1"/>
</dbReference>
<dbReference type="InterPro" id="IPR036873">
    <property type="entry name" value="Rhodanese-like_dom_sf"/>
</dbReference>
<keyword evidence="3" id="KW-1185">Reference proteome</keyword>
<dbReference type="InterPro" id="IPR050229">
    <property type="entry name" value="GlpE_sulfurtransferase"/>
</dbReference>
<sequence length="109" mass="12245">MQTIDRESLRLKMRSADDLTVVEVLPKKSYDKFHIPGAINVPVGSDDFAERIQAAANKDDEVVVYCQNTECDASPRAAEKMEKLGFTKVFDYEAGKDDWRDAGLPVEPH</sequence>
<dbReference type="PROSITE" id="PS00380">
    <property type="entry name" value="RHODANESE_1"/>
    <property type="match status" value="1"/>
</dbReference>
<dbReference type="SMART" id="SM00450">
    <property type="entry name" value="RHOD"/>
    <property type="match status" value="1"/>
</dbReference>
<dbReference type="PROSITE" id="PS50206">
    <property type="entry name" value="RHODANESE_3"/>
    <property type="match status" value="1"/>
</dbReference>
<name>A0A1G6UYQ6_9RHOB</name>
<dbReference type="Proteomes" id="UP000199628">
    <property type="component" value="Unassembled WGS sequence"/>
</dbReference>
<dbReference type="CDD" id="cd00158">
    <property type="entry name" value="RHOD"/>
    <property type="match status" value="1"/>
</dbReference>
<dbReference type="InterPro" id="IPR001307">
    <property type="entry name" value="Thiosulphate_STrfase_CS"/>
</dbReference>
<keyword evidence="2" id="KW-0808">Transferase</keyword>
<accession>A0A1G6UYQ6</accession>
<feature type="domain" description="Rhodanese" evidence="1">
    <location>
        <begin position="15"/>
        <end position="108"/>
    </location>
</feature>
<evidence type="ECO:0000313" key="3">
    <source>
        <dbReference type="Proteomes" id="UP000199628"/>
    </source>
</evidence>
<dbReference type="GO" id="GO:0004792">
    <property type="term" value="F:thiosulfate-cyanide sulfurtransferase activity"/>
    <property type="evidence" value="ECO:0007669"/>
    <property type="project" value="InterPro"/>
</dbReference>
<dbReference type="InterPro" id="IPR001763">
    <property type="entry name" value="Rhodanese-like_dom"/>
</dbReference>
<reference evidence="3" key="1">
    <citation type="submission" date="2016-10" db="EMBL/GenBank/DDBJ databases">
        <authorList>
            <person name="Varghese N."/>
            <person name="Submissions S."/>
        </authorList>
    </citation>
    <scope>NUCLEOTIDE SEQUENCE [LARGE SCALE GENOMIC DNA]</scope>
    <source>
        <strain evidence="3">CGMCC 1.9108</strain>
    </source>
</reference>
<protein>
    <submittedName>
        <fullName evidence="2">Rhodanese-related sulfurtransferase</fullName>
    </submittedName>
</protein>
<dbReference type="OrthoDB" id="9802991at2"/>
<evidence type="ECO:0000259" key="1">
    <source>
        <dbReference type="PROSITE" id="PS50206"/>
    </source>
</evidence>
<organism evidence="2 3">
    <name type="scientific">Ruegeria marina</name>
    <dbReference type="NCBI Taxonomy" id="639004"/>
    <lineage>
        <taxon>Bacteria</taxon>
        <taxon>Pseudomonadati</taxon>
        <taxon>Pseudomonadota</taxon>
        <taxon>Alphaproteobacteria</taxon>
        <taxon>Rhodobacterales</taxon>
        <taxon>Roseobacteraceae</taxon>
        <taxon>Ruegeria</taxon>
    </lineage>
</organism>
<dbReference type="Gene3D" id="3.40.250.10">
    <property type="entry name" value="Rhodanese-like domain"/>
    <property type="match status" value="1"/>
</dbReference>
<dbReference type="Pfam" id="PF00581">
    <property type="entry name" value="Rhodanese"/>
    <property type="match status" value="1"/>
</dbReference>
<dbReference type="STRING" id="639004.SAMN04488239_107191"/>
<dbReference type="PANTHER" id="PTHR43031">
    <property type="entry name" value="FAD-DEPENDENT OXIDOREDUCTASE"/>
    <property type="match status" value="1"/>
</dbReference>
<gene>
    <name evidence="2" type="ORF">SAMN04488239_107191</name>
</gene>
<dbReference type="SUPFAM" id="SSF52821">
    <property type="entry name" value="Rhodanese/Cell cycle control phosphatase"/>
    <property type="match status" value="1"/>
</dbReference>
<dbReference type="EMBL" id="FMZV01000007">
    <property type="protein sequence ID" value="SDD46411.1"/>
    <property type="molecule type" value="Genomic_DNA"/>
</dbReference>
<dbReference type="RefSeq" id="WP_093031657.1">
    <property type="nucleotide sequence ID" value="NZ_FMZV01000007.1"/>
</dbReference>
<proteinExistence type="predicted"/>
<evidence type="ECO:0000313" key="2">
    <source>
        <dbReference type="EMBL" id="SDD46411.1"/>
    </source>
</evidence>